<dbReference type="InterPro" id="IPR007016">
    <property type="entry name" value="O-antigen_ligase-rel_domated"/>
</dbReference>
<evidence type="ECO:0000313" key="8">
    <source>
        <dbReference type="EMBL" id="GHI14988.1"/>
    </source>
</evidence>
<evidence type="ECO:0000313" key="9">
    <source>
        <dbReference type="Proteomes" id="UP000660554"/>
    </source>
</evidence>
<evidence type="ECO:0000256" key="4">
    <source>
        <dbReference type="ARBA" id="ARBA00023136"/>
    </source>
</evidence>
<feature type="transmembrane region" description="Helical" evidence="6">
    <location>
        <begin position="75"/>
        <end position="96"/>
    </location>
</feature>
<feature type="region of interest" description="Disordered" evidence="5">
    <location>
        <begin position="119"/>
        <end position="148"/>
    </location>
</feature>
<gene>
    <name evidence="8" type="ORF">Scinn_44510</name>
</gene>
<accession>A0ABQ3NQF0</accession>
<organism evidence="8 9">
    <name type="scientific">Streptomyces virginiae</name>
    <name type="common">Streptomyces cinnamonensis</name>
    <dbReference type="NCBI Taxonomy" id="1961"/>
    <lineage>
        <taxon>Bacteria</taxon>
        <taxon>Bacillati</taxon>
        <taxon>Actinomycetota</taxon>
        <taxon>Actinomycetes</taxon>
        <taxon>Kitasatosporales</taxon>
        <taxon>Streptomycetaceae</taxon>
        <taxon>Streptomyces</taxon>
    </lineage>
</organism>
<dbReference type="Pfam" id="PF04932">
    <property type="entry name" value="Wzy_C"/>
    <property type="match status" value="1"/>
</dbReference>
<feature type="domain" description="O-antigen ligase-related" evidence="7">
    <location>
        <begin position="5"/>
        <end position="90"/>
    </location>
</feature>
<evidence type="ECO:0000259" key="7">
    <source>
        <dbReference type="Pfam" id="PF04932"/>
    </source>
</evidence>
<evidence type="ECO:0000256" key="3">
    <source>
        <dbReference type="ARBA" id="ARBA00022989"/>
    </source>
</evidence>
<protein>
    <recommendedName>
        <fullName evidence="7">O-antigen ligase-related domain-containing protein</fullName>
    </recommendedName>
</protein>
<comment type="subcellular location">
    <subcellularLocation>
        <location evidence="1">Membrane</location>
        <topology evidence="1">Multi-pass membrane protein</topology>
    </subcellularLocation>
</comment>
<comment type="caution">
    <text evidence="8">The sequence shown here is derived from an EMBL/GenBank/DDBJ whole genome shotgun (WGS) entry which is preliminary data.</text>
</comment>
<evidence type="ECO:0000256" key="6">
    <source>
        <dbReference type="SAM" id="Phobius"/>
    </source>
</evidence>
<feature type="compositionally biased region" description="Low complexity" evidence="5">
    <location>
        <begin position="122"/>
        <end position="141"/>
    </location>
</feature>
<reference evidence="9" key="1">
    <citation type="submission" date="2020-09" db="EMBL/GenBank/DDBJ databases">
        <title>Whole genome shotgun sequence of Streptomyces cinnamonensis NBRC 15873.</title>
        <authorList>
            <person name="Komaki H."/>
            <person name="Tamura T."/>
        </authorList>
    </citation>
    <scope>NUCLEOTIDE SEQUENCE [LARGE SCALE GENOMIC DNA]</scope>
    <source>
        <strain evidence="9">NBRC 15873</strain>
    </source>
</reference>
<sequence length="148" mass="15752">MCWAGAVACFKVIIPGLIGTITALFASFLSNSDSSTQARTVKYSAIVPYLDERPLFGRGLGTFIPELYFFTDNQYMLTLAEMGFLGLLALVFLFLTGIHQGGAIRRLAVGEFRPGAGAGVLRPPRSSPWSSAPPSTHSASRCSPGCSS</sequence>
<dbReference type="EMBL" id="BNDV01000009">
    <property type="protein sequence ID" value="GHI14988.1"/>
    <property type="molecule type" value="Genomic_DNA"/>
</dbReference>
<evidence type="ECO:0000256" key="1">
    <source>
        <dbReference type="ARBA" id="ARBA00004141"/>
    </source>
</evidence>
<keyword evidence="2 6" id="KW-0812">Transmembrane</keyword>
<evidence type="ECO:0000256" key="5">
    <source>
        <dbReference type="SAM" id="MobiDB-lite"/>
    </source>
</evidence>
<evidence type="ECO:0000256" key="2">
    <source>
        <dbReference type="ARBA" id="ARBA00022692"/>
    </source>
</evidence>
<keyword evidence="9" id="KW-1185">Reference proteome</keyword>
<dbReference type="Proteomes" id="UP000660554">
    <property type="component" value="Unassembled WGS sequence"/>
</dbReference>
<name>A0ABQ3NQF0_STRVG</name>
<feature type="transmembrane region" description="Helical" evidence="6">
    <location>
        <begin position="12"/>
        <end position="30"/>
    </location>
</feature>
<keyword evidence="4 6" id="KW-0472">Membrane</keyword>
<proteinExistence type="predicted"/>
<keyword evidence="3 6" id="KW-1133">Transmembrane helix</keyword>